<evidence type="ECO:0000256" key="1">
    <source>
        <dbReference type="SAM" id="MobiDB-lite"/>
    </source>
</evidence>
<evidence type="ECO:0000313" key="4">
    <source>
        <dbReference type="Proteomes" id="UP001314229"/>
    </source>
</evidence>
<proteinExistence type="predicted"/>
<name>A0AAV1NM85_SCOSC</name>
<feature type="signal peptide" evidence="2">
    <location>
        <begin position="1"/>
        <end position="21"/>
    </location>
</feature>
<gene>
    <name evidence="3" type="ORF">FSCOSCO3_A022316</name>
</gene>
<sequence>MRFLVPLFVFLAVAAFQSALSASLESSDKEGKVLYDGIAELQKIDQMEFEAAQKSEVAQMNVTEEQNEDGRYLEAAQDGSVEEPIEVGVGKTAVGGGKPDAAVHEESESESSEEADGEQMTMEQLQRLWTMLMKPGRIQPRNKIYWSEKAEAAGGSHRSLSTRRLSRIELTVNKKGTIPPICIVFFFHVIY</sequence>
<organism evidence="3 4">
    <name type="scientific">Scomber scombrus</name>
    <name type="common">Atlantic mackerel</name>
    <name type="synonym">Scomber vernalis</name>
    <dbReference type="NCBI Taxonomy" id="13677"/>
    <lineage>
        <taxon>Eukaryota</taxon>
        <taxon>Metazoa</taxon>
        <taxon>Chordata</taxon>
        <taxon>Craniata</taxon>
        <taxon>Vertebrata</taxon>
        <taxon>Euteleostomi</taxon>
        <taxon>Actinopterygii</taxon>
        <taxon>Neopterygii</taxon>
        <taxon>Teleostei</taxon>
        <taxon>Neoteleostei</taxon>
        <taxon>Acanthomorphata</taxon>
        <taxon>Pelagiaria</taxon>
        <taxon>Scombriformes</taxon>
        <taxon>Scombridae</taxon>
        <taxon>Scomber</taxon>
    </lineage>
</organism>
<keyword evidence="4" id="KW-1185">Reference proteome</keyword>
<reference evidence="3 4" key="1">
    <citation type="submission" date="2024-01" db="EMBL/GenBank/DDBJ databases">
        <authorList>
            <person name="Alioto T."/>
            <person name="Alioto T."/>
            <person name="Gomez Garrido J."/>
        </authorList>
    </citation>
    <scope>NUCLEOTIDE SEQUENCE [LARGE SCALE GENOMIC DNA]</scope>
</reference>
<feature type="chain" id="PRO_5043920362" evidence="2">
    <location>
        <begin position="22"/>
        <end position="191"/>
    </location>
</feature>
<keyword evidence="2" id="KW-0732">Signal</keyword>
<comment type="caution">
    <text evidence="3">The sequence shown here is derived from an EMBL/GenBank/DDBJ whole genome shotgun (WGS) entry which is preliminary data.</text>
</comment>
<evidence type="ECO:0000313" key="3">
    <source>
        <dbReference type="EMBL" id="CAK6959389.1"/>
    </source>
</evidence>
<evidence type="ECO:0000256" key="2">
    <source>
        <dbReference type="SAM" id="SignalP"/>
    </source>
</evidence>
<dbReference type="Proteomes" id="UP001314229">
    <property type="component" value="Unassembled WGS sequence"/>
</dbReference>
<feature type="region of interest" description="Disordered" evidence="1">
    <location>
        <begin position="91"/>
        <end position="120"/>
    </location>
</feature>
<accession>A0AAV1NM85</accession>
<protein>
    <submittedName>
        <fullName evidence="3">Uncharacterized protein LOC120832296 isoform X3</fullName>
    </submittedName>
</protein>
<dbReference type="AlphaFoldDB" id="A0AAV1NM85"/>
<feature type="compositionally biased region" description="Acidic residues" evidence="1">
    <location>
        <begin position="107"/>
        <end position="117"/>
    </location>
</feature>
<dbReference type="EMBL" id="CAWUFR010000039">
    <property type="protein sequence ID" value="CAK6959389.1"/>
    <property type="molecule type" value="Genomic_DNA"/>
</dbReference>